<evidence type="ECO:0000313" key="2">
    <source>
        <dbReference type="EMBL" id="KZV89458.1"/>
    </source>
</evidence>
<dbReference type="GO" id="GO:0032153">
    <property type="term" value="C:cell division site"/>
    <property type="evidence" value="ECO:0007669"/>
    <property type="project" value="TreeGrafter"/>
</dbReference>
<dbReference type="EMBL" id="KV426072">
    <property type="protein sequence ID" value="KZV89458.1"/>
    <property type="molecule type" value="Genomic_DNA"/>
</dbReference>
<organism evidence="2 3">
    <name type="scientific">Exidia glandulosa HHB12029</name>
    <dbReference type="NCBI Taxonomy" id="1314781"/>
    <lineage>
        <taxon>Eukaryota</taxon>
        <taxon>Fungi</taxon>
        <taxon>Dikarya</taxon>
        <taxon>Basidiomycota</taxon>
        <taxon>Agaricomycotina</taxon>
        <taxon>Agaricomycetes</taxon>
        <taxon>Auriculariales</taxon>
        <taxon>Exidiaceae</taxon>
        <taxon>Exidia</taxon>
    </lineage>
</organism>
<protein>
    <recommendedName>
        <fullName evidence="4">Pali-domain-containing protein</fullName>
    </recommendedName>
</protein>
<dbReference type="PANTHER" id="PTHR28013:SF4">
    <property type="entry name" value="MARVEL DOMAIN-CONTAINING PROTEIN"/>
    <property type="match status" value="1"/>
</dbReference>
<feature type="transmembrane region" description="Helical" evidence="1">
    <location>
        <begin position="173"/>
        <end position="193"/>
    </location>
</feature>
<dbReference type="GO" id="GO:0035838">
    <property type="term" value="C:growing cell tip"/>
    <property type="evidence" value="ECO:0007669"/>
    <property type="project" value="TreeGrafter"/>
</dbReference>
<name>A0A165FSF9_EXIGL</name>
<reference evidence="2 3" key="1">
    <citation type="journal article" date="2016" name="Mol. Biol. Evol.">
        <title>Comparative Genomics of Early-Diverging Mushroom-Forming Fungi Provides Insights into the Origins of Lignocellulose Decay Capabilities.</title>
        <authorList>
            <person name="Nagy L.G."/>
            <person name="Riley R."/>
            <person name="Tritt A."/>
            <person name="Adam C."/>
            <person name="Daum C."/>
            <person name="Floudas D."/>
            <person name="Sun H."/>
            <person name="Yadav J.S."/>
            <person name="Pangilinan J."/>
            <person name="Larsson K.H."/>
            <person name="Matsuura K."/>
            <person name="Barry K."/>
            <person name="Labutti K."/>
            <person name="Kuo R."/>
            <person name="Ohm R.A."/>
            <person name="Bhattacharya S.S."/>
            <person name="Shirouzu T."/>
            <person name="Yoshinaga Y."/>
            <person name="Martin F.M."/>
            <person name="Grigoriev I.V."/>
            <person name="Hibbett D.S."/>
        </authorList>
    </citation>
    <scope>NUCLEOTIDE SEQUENCE [LARGE SCALE GENOMIC DNA]</scope>
    <source>
        <strain evidence="2 3">HHB12029</strain>
    </source>
</reference>
<dbReference type="InterPro" id="IPR051380">
    <property type="entry name" value="pH-response_reg_palI/RIM9"/>
</dbReference>
<evidence type="ECO:0000313" key="3">
    <source>
        <dbReference type="Proteomes" id="UP000077266"/>
    </source>
</evidence>
<feature type="transmembrane region" description="Helical" evidence="1">
    <location>
        <begin position="128"/>
        <end position="153"/>
    </location>
</feature>
<keyword evidence="1" id="KW-1133">Transmembrane helix</keyword>
<evidence type="ECO:0000256" key="1">
    <source>
        <dbReference type="SAM" id="Phobius"/>
    </source>
</evidence>
<dbReference type="OrthoDB" id="2354757at2759"/>
<dbReference type="GO" id="GO:0005886">
    <property type="term" value="C:plasma membrane"/>
    <property type="evidence" value="ECO:0007669"/>
    <property type="project" value="TreeGrafter"/>
</dbReference>
<dbReference type="AlphaFoldDB" id="A0A165FSF9"/>
<feature type="transmembrane region" description="Helical" evidence="1">
    <location>
        <begin position="102"/>
        <end position="121"/>
    </location>
</feature>
<keyword evidence="3" id="KW-1185">Reference proteome</keyword>
<sequence>MQLSNLKTSFSSLSKVNLTVVLLSIALVAAVIASISLPLFDGVDVVRAHFNDIILSDLRFGIWAACRYDIKGKRTCTDGGHAYDATRVAADPAIGPSWVRGLAVLPVGTVAIGAALVLAVVPGAGTDLYASLTSCLAALLMFLAFVIDLALIGKVNSSYNSFSGVSKSTHAGAGFWLTLVSLLFLCGGAWTALMAHKRQNNGDIELGFMKRFKR</sequence>
<keyword evidence="1" id="KW-0812">Transmembrane</keyword>
<dbReference type="PANTHER" id="PTHR28013">
    <property type="entry name" value="PROTEIN DCV1-RELATED"/>
    <property type="match status" value="1"/>
</dbReference>
<dbReference type="InParanoid" id="A0A165FSF9"/>
<keyword evidence="1" id="KW-0472">Membrane</keyword>
<gene>
    <name evidence="2" type="ORF">EXIGLDRAFT_838489</name>
</gene>
<evidence type="ECO:0008006" key="4">
    <source>
        <dbReference type="Google" id="ProtNLM"/>
    </source>
</evidence>
<accession>A0A165FSF9</accession>
<dbReference type="Proteomes" id="UP000077266">
    <property type="component" value="Unassembled WGS sequence"/>
</dbReference>
<feature type="transmembrane region" description="Helical" evidence="1">
    <location>
        <begin position="20"/>
        <end position="40"/>
    </location>
</feature>
<proteinExistence type="predicted"/>